<dbReference type="GeneID" id="100767882"/>
<dbReference type="InterPro" id="IPR003649">
    <property type="entry name" value="Bbox_C"/>
</dbReference>
<evidence type="ECO:0000256" key="6">
    <source>
        <dbReference type="ARBA" id="ARBA00022491"/>
    </source>
</evidence>
<dbReference type="CDD" id="cd15623">
    <property type="entry name" value="PHD_TIF1beta"/>
    <property type="match status" value="1"/>
</dbReference>
<evidence type="ECO:0000256" key="15">
    <source>
        <dbReference type="ARBA" id="ARBA00022833"/>
    </source>
</evidence>
<dbReference type="Gene3D" id="3.30.160.60">
    <property type="entry name" value="Classic Zinc Finger"/>
    <property type="match status" value="1"/>
</dbReference>
<keyword evidence="17" id="KW-0156">Chromatin regulator</keyword>
<keyword evidence="22" id="KW-0103">Bromodomain</keyword>
<dbReference type="GO" id="GO:0019789">
    <property type="term" value="F:SUMO transferase activity"/>
    <property type="evidence" value="ECO:0007669"/>
    <property type="project" value="UniProtKB-ARBA"/>
</dbReference>
<evidence type="ECO:0000256" key="13">
    <source>
        <dbReference type="ARBA" id="ARBA00022771"/>
    </source>
</evidence>
<reference evidence="34" key="1">
    <citation type="journal article" date="2018" name="Biotechnol. Bioeng.">
        <title>A reference genome of the Chinese hamster based on a hybrid assembly strategy.</title>
        <authorList>
            <person name="Rupp O."/>
            <person name="MacDonald M.L."/>
            <person name="Li S."/>
            <person name="Dhiman H."/>
            <person name="Polson S."/>
            <person name="Griep S."/>
            <person name="Heffner K."/>
            <person name="Hernandez I."/>
            <person name="Brinkrolf K."/>
            <person name="Jadhav V."/>
            <person name="Samoudi M."/>
            <person name="Hao H."/>
            <person name="Kingham B."/>
            <person name="Goesmann A."/>
            <person name="Betenbaugh M.J."/>
            <person name="Lewis N.E."/>
            <person name="Borth N."/>
            <person name="Lee K.H."/>
        </authorList>
    </citation>
    <scope>NUCLEOTIDE SEQUENCE [LARGE SCALE GENOMIC DNA]</scope>
    <source>
        <strain evidence="34">17A/GY</strain>
    </source>
</reference>
<evidence type="ECO:0000256" key="12">
    <source>
        <dbReference type="ARBA" id="ARBA00022765"/>
    </source>
</evidence>
<dbReference type="Gene3D" id="1.20.920.10">
    <property type="entry name" value="Bromodomain-like"/>
    <property type="match status" value="1"/>
</dbReference>
<keyword evidence="9" id="KW-0808">Transferase</keyword>
<dbReference type="Pfam" id="PF00643">
    <property type="entry name" value="zf-B_box"/>
    <property type="match status" value="2"/>
</dbReference>
<feature type="compositionally biased region" description="Basic and acidic residues" evidence="30">
    <location>
        <begin position="311"/>
        <end position="325"/>
    </location>
</feature>
<evidence type="ECO:0000256" key="4">
    <source>
        <dbReference type="ARBA" id="ARBA00008518"/>
    </source>
</evidence>
<evidence type="ECO:0000256" key="9">
    <source>
        <dbReference type="ARBA" id="ARBA00022679"/>
    </source>
</evidence>
<dbReference type="GO" id="GO:0005654">
    <property type="term" value="C:nucleoplasm"/>
    <property type="evidence" value="ECO:0007669"/>
    <property type="project" value="UniProtKB-ARBA"/>
</dbReference>
<feature type="compositionally biased region" description="Basic residues" evidence="30">
    <location>
        <begin position="339"/>
        <end position="362"/>
    </location>
</feature>
<feature type="domain" description="RING-type" evidence="32">
    <location>
        <begin position="374"/>
        <end position="442"/>
    </location>
</feature>
<dbReference type="InterPro" id="IPR013083">
    <property type="entry name" value="Znf_RING/FYVE/PHD"/>
</dbReference>
<evidence type="ECO:0000259" key="32">
    <source>
        <dbReference type="PROSITE" id="PS50089"/>
    </source>
</evidence>
<keyword evidence="8" id="KW-0597">Phosphoprotein</keyword>
<comment type="pathway">
    <text evidence="3">Protein modification; protein sumoylation.</text>
</comment>
<dbReference type="CDD" id="cd19846">
    <property type="entry name" value="Bbox1_TIF1b_C-VI"/>
    <property type="match status" value="1"/>
</dbReference>
<dbReference type="GO" id="GO:0008270">
    <property type="term" value="F:zinc ion binding"/>
    <property type="evidence" value="ECO:0007669"/>
    <property type="project" value="UniProtKB-KW"/>
</dbReference>
<reference evidence="34" key="2">
    <citation type="journal article" date="2020" name="Biotechnol. Bioeng.">
        <title>Chromosome-scale scaffolds for the Chinese hamster reference genome assembly to facilitate the study of the CHO epigenome.</title>
        <authorList>
            <person name="Hilliard W."/>
            <person name="MacDonald M."/>
            <person name="Lee K.H."/>
        </authorList>
    </citation>
    <scope>NUCLEOTIDE SEQUENCE [LARGE SCALE GENOMIC DNA]</scope>
    <source>
        <strain evidence="34">17A/GY</strain>
    </source>
</reference>
<keyword evidence="13 29" id="KW-0863">Zinc-finger</keyword>
<name>A0A9J7GN51_CRIGR</name>
<keyword evidence="10" id="KW-0479">Metal-binding</keyword>
<keyword evidence="6" id="KW-0678">Repressor</keyword>
<feature type="domain" description="B box-type" evidence="33">
    <location>
        <begin position="469"/>
        <end position="516"/>
    </location>
</feature>
<evidence type="ECO:0000256" key="29">
    <source>
        <dbReference type="PROSITE-ProRule" id="PRU00024"/>
    </source>
</evidence>
<evidence type="ECO:0000256" key="22">
    <source>
        <dbReference type="ARBA" id="ARBA00023117"/>
    </source>
</evidence>
<dbReference type="SMART" id="SM00297">
    <property type="entry name" value="BROMO"/>
    <property type="match status" value="1"/>
</dbReference>
<dbReference type="EC" id="2.3.2.27" evidence="5"/>
<evidence type="ECO:0000256" key="2">
    <source>
        <dbReference type="ARBA" id="ARBA00004123"/>
    </source>
</evidence>
<evidence type="ECO:0000256" key="16">
    <source>
        <dbReference type="ARBA" id="ARBA00022843"/>
    </source>
</evidence>
<keyword evidence="19" id="KW-0007">Acetylation</keyword>
<dbReference type="Proteomes" id="UP001108280">
    <property type="component" value="Chromosome 9"/>
</dbReference>
<evidence type="ECO:0000259" key="33">
    <source>
        <dbReference type="PROSITE" id="PS50119"/>
    </source>
</evidence>
<dbReference type="PROSITE" id="PS01359">
    <property type="entry name" value="ZF_PHD_1"/>
    <property type="match status" value="1"/>
</dbReference>
<dbReference type="CDD" id="cd19829">
    <property type="entry name" value="Bbox2_TIF1b_C-VI"/>
    <property type="match status" value="1"/>
</dbReference>
<keyword evidence="18" id="KW-0164">Citrullination</keyword>
<dbReference type="GO" id="GO:0003714">
    <property type="term" value="F:transcription corepressor activity"/>
    <property type="evidence" value="ECO:0007669"/>
    <property type="project" value="InterPro"/>
</dbReference>
<dbReference type="GO" id="GO:0010604">
    <property type="term" value="P:positive regulation of macromolecule metabolic process"/>
    <property type="evidence" value="ECO:0007669"/>
    <property type="project" value="UniProtKB-ARBA"/>
</dbReference>
<dbReference type="PROSITE" id="PS50119">
    <property type="entry name" value="ZF_BBOX"/>
    <property type="match status" value="2"/>
</dbReference>
<dbReference type="GO" id="GO:0045935">
    <property type="term" value="P:positive regulation of nucleobase-containing compound metabolic process"/>
    <property type="evidence" value="ECO:0007669"/>
    <property type="project" value="UniProtKB-ARBA"/>
</dbReference>
<feature type="compositionally biased region" description="Low complexity" evidence="30">
    <location>
        <begin position="245"/>
        <end position="254"/>
    </location>
</feature>
<dbReference type="Pfam" id="PF14634">
    <property type="entry name" value="zf-RING_5"/>
    <property type="match status" value="1"/>
</dbReference>
<feature type="compositionally biased region" description="Low complexity" evidence="30">
    <location>
        <begin position="174"/>
        <end position="189"/>
    </location>
</feature>
<evidence type="ECO:0000256" key="28">
    <source>
        <dbReference type="ARBA" id="ARBA00081620"/>
    </source>
</evidence>
<feature type="domain" description="B box-type" evidence="33">
    <location>
        <begin position="525"/>
        <end position="566"/>
    </location>
</feature>
<dbReference type="SMART" id="SM00249">
    <property type="entry name" value="PHD"/>
    <property type="match status" value="1"/>
</dbReference>
<evidence type="ECO:0000256" key="17">
    <source>
        <dbReference type="ARBA" id="ARBA00022853"/>
    </source>
</evidence>
<dbReference type="FunFam" id="1.20.920.10:FF:000030">
    <property type="entry name" value="transcription intermediary factor 1-beta"/>
    <property type="match status" value="1"/>
</dbReference>
<dbReference type="InterPro" id="IPR019786">
    <property type="entry name" value="Zinc_finger_PHD-type_CS"/>
</dbReference>
<dbReference type="InterPro" id="IPR001965">
    <property type="entry name" value="Znf_PHD"/>
</dbReference>
<dbReference type="OrthoDB" id="1870062at2759"/>
<keyword evidence="7" id="KW-1017">Isopeptide bond</keyword>
<dbReference type="CTD" id="10155"/>
<evidence type="ECO:0000256" key="20">
    <source>
        <dbReference type="ARBA" id="ARBA00023015"/>
    </source>
</evidence>
<evidence type="ECO:0000256" key="11">
    <source>
        <dbReference type="ARBA" id="ARBA00022737"/>
    </source>
</evidence>
<keyword evidence="23" id="KW-0804">Transcription</keyword>
<evidence type="ECO:0000256" key="5">
    <source>
        <dbReference type="ARBA" id="ARBA00012483"/>
    </source>
</evidence>
<dbReference type="SUPFAM" id="SSF57845">
    <property type="entry name" value="B-box zinc-binding domain"/>
    <property type="match status" value="1"/>
</dbReference>
<evidence type="ECO:0000313" key="35">
    <source>
        <dbReference type="RefSeq" id="XP_027286977.1"/>
    </source>
</evidence>
<dbReference type="Gene3D" id="3.30.40.10">
    <property type="entry name" value="Zinc/RING finger domain, C3HC4 (zinc finger)"/>
    <property type="match status" value="2"/>
</dbReference>
<dbReference type="InterPro" id="IPR036427">
    <property type="entry name" value="Bromodomain-like_sf"/>
</dbReference>
<dbReference type="GO" id="GO:0003677">
    <property type="term" value="F:DNA binding"/>
    <property type="evidence" value="ECO:0007669"/>
    <property type="project" value="UniProtKB-ARBA"/>
</dbReference>
<dbReference type="GO" id="GO:0061630">
    <property type="term" value="F:ubiquitin protein ligase activity"/>
    <property type="evidence" value="ECO:0007669"/>
    <property type="project" value="UniProtKB-EC"/>
</dbReference>
<dbReference type="PROSITE" id="PS50089">
    <property type="entry name" value="ZF_RING_2"/>
    <property type="match status" value="1"/>
</dbReference>
<dbReference type="InterPro" id="IPR000315">
    <property type="entry name" value="Znf_B-box"/>
</dbReference>
<evidence type="ECO:0000256" key="21">
    <source>
        <dbReference type="ARBA" id="ARBA00023054"/>
    </source>
</evidence>
<evidence type="ECO:0000256" key="10">
    <source>
        <dbReference type="ARBA" id="ARBA00022723"/>
    </source>
</evidence>
<dbReference type="FunFam" id="3.30.40.10:FF:000272">
    <property type="entry name" value="transcription intermediary factor 1-beta"/>
    <property type="match status" value="1"/>
</dbReference>
<dbReference type="AlphaFoldDB" id="A0A9J7GN51"/>
<dbReference type="InterPro" id="IPR037373">
    <property type="entry name" value="KAP1"/>
</dbReference>
<feature type="compositionally biased region" description="Gly residues" evidence="30">
    <location>
        <begin position="230"/>
        <end position="244"/>
    </location>
</feature>
<evidence type="ECO:0000256" key="24">
    <source>
        <dbReference type="ARBA" id="ARBA00023242"/>
    </source>
</evidence>
<dbReference type="SUPFAM" id="SSF57903">
    <property type="entry name" value="FYVE/PHD zinc finger"/>
    <property type="match status" value="1"/>
</dbReference>
<evidence type="ECO:0000256" key="1">
    <source>
        <dbReference type="ARBA" id="ARBA00000900"/>
    </source>
</evidence>
<protein>
    <recommendedName>
        <fullName evidence="25">Transcription intermediary factor 1-beta</fullName>
        <ecNumber evidence="5">2.3.2.27</ecNumber>
    </recommendedName>
    <alternativeName>
        <fullName evidence="28">E3 SUMO-protein ligase TRIM28</fullName>
    </alternativeName>
    <alternativeName>
        <fullName evidence="26">RING-type E3 ubiquitin transferase TIF1-beta</fullName>
    </alternativeName>
    <alternativeName>
        <fullName evidence="27">Tripartite motif-containing protein 28</fullName>
    </alternativeName>
</protein>
<evidence type="ECO:0000256" key="14">
    <source>
        <dbReference type="ARBA" id="ARBA00022786"/>
    </source>
</evidence>
<dbReference type="SMART" id="SM00502">
    <property type="entry name" value="BBC"/>
    <property type="match status" value="1"/>
</dbReference>
<dbReference type="InterPro" id="IPR019787">
    <property type="entry name" value="Znf_PHD-finger"/>
</dbReference>
<proteinExistence type="inferred from homology"/>
<feature type="region of interest" description="Disordered" evidence="30">
    <location>
        <begin position="904"/>
        <end position="924"/>
    </location>
</feature>
<dbReference type="FunFam" id="3.30.160.60:FF:000074">
    <property type="entry name" value="Tripartite motif containing 66"/>
    <property type="match status" value="1"/>
</dbReference>
<evidence type="ECO:0000256" key="30">
    <source>
        <dbReference type="SAM" id="MobiDB-lite"/>
    </source>
</evidence>
<dbReference type="InterPro" id="IPR047058">
    <property type="entry name" value="TIF1b_Bbox2_Znf"/>
</dbReference>
<dbReference type="Pfam" id="PF00628">
    <property type="entry name" value="PHD"/>
    <property type="match status" value="1"/>
</dbReference>
<comment type="similarity">
    <text evidence="4">Belongs to the TRIM/RBCC family.</text>
</comment>
<accession>A0A9J7GN51</accession>
<keyword evidence="14" id="KW-0833">Ubl conjugation pathway</keyword>
<dbReference type="CDD" id="cd05502">
    <property type="entry name" value="Bromo_tif1_like"/>
    <property type="match status" value="1"/>
</dbReference>
<dbReference type="PANTHER" id="PTHR45915">
    <property type="entry name" value="TRANSCRIPTION INTERMEDIARY FACTOR"/>
    <property type="match status" value="1"/>
</dbReference>
<feature type="region of interest" description="Disordered" evidence="30">
    <location>
        <begin position="732"/>
        <end position="800"/>
    </location>
</feature>
<evidence type="ECO:0000256" key="26">
    <source>
        <dbReference type="ARBA" id="ARBA00076586"/>
    </source>
</evidence>
<keyword evidence="20" id="KW-0805">Transcription regulation</keyword>
<dbReference type="RefSeq" id="XP_027286977.1">
    <property type="nucleotide sequence ID" value="XM_027431176.1"/>
</dbReference>
<feature type="compositionally biased region" description="Polar residues" evidence="30">
    <location>
        <begin position="755"/>
        <end position="764"/>
    </location>
</feature>
<evidence type="ECO:0000259" key="31">
    <source>
        <dbReference type="PROSITE" id="PS50016"/>
    </source>
</evidence>
<dbReference type="PROSITE" id="PS50016">
    <property type="entry name" value="ZF_PHD_2"/>
    <property type="match status" value="1"/>
</dbReference>
<comment type="subcellular location">
    <subcellularLocation>
        <location evidence="2">Nucleus</location>
    </subcellularLocation>
</comment>
<evidence type="ECO:0000256" key="25">
    <source>
        <dbReference type="ARBA" id="ARBA00072099"/>
    </source>
</evidence>
<keyword evidence="21" id="KW-0175">Coiled coil</keyword>
<dbReference type="GO" id="GO:0045087">
    <property type="term" value="P:innate immune response"/>
    <property type="evidence" value="ECO:0007669"/>
    <property type="project" value="UniProtKB-ARBA"/>
</dbReference>
<dbReference type="InterPro" id="IPR011011">
    <property type="entry name" value="Znf_FYVE_PHD"/>
</dbReference>
<dbReference type="SUPFAM" id="SSF57850">
    <property type="entry name" value="RING/U-box"/>
    <property type="match status" value="1"/>
</dbReference>
<dbReference type="GO" id="GO:0000785">
    <property type="term" value="C:chromatin"/>
    <property type="evidence" value="ECO:0007669"/>
    <property type="project" value="TreeGrafter"/>
</dbReference>
<keyword evidence="16" id="KW-0832">Ubl conjugation</keyword>
<evidence type="ECO:0000313" key="34">
    <source>
        <dbReference type="Proteomes" id="UP001108280"/>
    </source>
</evidence>
<dbReference type="CDD" id="cd16765">
    <property type="entry name" value="RING-HC_TIF1beta"/>
    <property type="match status" value="1"/>
</dbReference>
<reference evidence="35" key="3">
    <citation type="submission" date="2025-08" db="UniProtKB">
        <authorList>
            <consortium name="RefSeq"/>
        </authorList>
    </citation>
    <scope>IDENTIFICATION</scope>
    <source>
        <strain evidence="35">17A/GY</strain>
        <tissue evidence="35">Liver</tissue>
    </source>
</reference>
<evidence type="ECO:0000256" key="23">
    <source>
        <dbReference type="ARBA" id="ARBA00023163"/>
    </source>
</evidence>
<evidence type="ECO:0000256" key="3">
    <source>
        <dbReference type="ARBA" id="ARBA00004718"/>
    </source>
</evidence>
<feature type="region of interest" description="Disordered" evidence="30">
    <location>
        <begin position="174"/>
        <end position="207"/>
    </location>
</feature>
<feature type="domain" description="PHD-type" evidence="31">
    <location>
        <begin position="945"/>
        <end position="992"/>
    </location>
</feature>
<evidence type="ECO:0000256" key="7">
    <source>
        <dbReference type="ARBA" id="ARBA00022499"/>
    </source>
</evidence>
<keyword evidence="11" id="KW-0677">Repeat</keyword>
<evidence type="ECO:0000256" key="18">
    <source>
        <dbReference type="ARBA" id="ARBA00022934"/>
    </source>
</evidence>
<keyword evidence="34" id="KW-1185">Reference proteome</keyword>
<dbReference type="InterPro" id="IPR001487">
    <property type="entry name" value="Bromodomain"/>
</dbReference>
<feature type="region of interest" description="Disordered" evidence="30">
    <location>
        <begin position="97"/>
        <end position="150"/>
    </location>
</feature>
<dbReference type="SMART" id="SM00336">
    <property type="entry name" value="BBOX"/>
    <property type="match status" value="2"/>
</dbReference>
<keyword evidence="12" id="KW-0013">ADP-ribosylation</keyword>
<feature type="region of interest" description="Disordered" evidence="30">
    <location>
        <begin position="223"/>
        <end position="366"/>
    </location>
</feature>
<keyword evidence="24" id="KW-0539">Nucleus</keyword>
<gene>
    <name evidence="35" type="primary">Trim28</name>
</gene>
<dbReference type="PANTHER" id="PTHR45915:SF8">
    <property type="entry name" value="TRIPARTITE MOTIF CONTAINING 28"/>
    <property type="match status" value="1"/>
</dbReference>
<sequence>MAEVAPIGGPEHASVIAQAGVSELSITTLATPPPTALDARLERALEPGGCEPGPAPVALVHRPLTLEIPGPAMGSESPGAGSGGGVARWRVSAELREEGTKAGAGTKPRAPRRIGNKGHTRDSGGTLTPRLSIATPPAPRPARPGWRRPARVRGGVGRQIFLSRLRAAALSASGARSGTVLSRVASRGARGPRRRAEAEEEEEAEEGGGAVVVVVLVVRKGARGARRAGVGPGKTRGGGGGGGSAAAQARPGPGRWRRALVRLRGGLRAPPPPGGPPLPPPPAPPHPTPHPPGRENGGLGGCSSLGGRPRGHGDLRQPRLGEGRRWAATSAPPPFCGHGRPRRRRRRRRRPLQRRRRRRRPRGGGEAQELLEHCGVCRERLRPEREPRLLPCLHSACSACLGPAAPAAAAANSSGDGGGGAAAAAAASAAGDGAMVDCPVCKQQCYSKDIVENYFMRDSGSKASSDSQDANQCCTSCEDNAPATSYCVECSEPLCETCVEAHQRVKYTKDHTVRSTGPAKTPDGERTVYCSVHKHEPLVLFCESCDTLTCRDCQLNAHKDHQYQFLEDAVRNQRKLLASLVKRLGDKHATLQKNTKEVRSSIRQVSDVQKRVQVDVKMAILQIMKELNKRGRVLVNDAQKVTEGQQERLERQHWTMTKIQKHQEHILRFASWALESDNNTALLLSKKLIYFQLHRALKMIVDPVEPHGEMKFQWDLNAWTKSAEAFGKIVAERPGTNSTGPGPMAPPRAPGPLSKQGSGSSQPMEVQEGYGFGSDDPYSSAEPHVSGMKRSRSGEGEVSGLMRKVPRVSLERLDLDLTADSQPPVFKVFPGSTTEDYNLIVIERGAAAAAAGQTGTVPPGAPGALPLPGMAIVKEEETEAAIGAPPAATEGPETKPVLMALAEGPGAEGPRLASPSGSTSSGLEVVAPEGTSAPVGGPGVLDDSATICRVCQKPGDLVMCNQCEFCFHLDCHLPALQDVPGEEWSCSLCHVLPDLKEEDGSLSLDGADSTGVVAKLSPVNQRKCERVLLALFCHEPCRPLHQLATDSTFSMEQPGGTLDLTLIRARLQEKLSPPYSSPQEFAQDVGRMFKQFNKLTEDKADVQSIIGLQRFFETRMNDAFGDTKFSAVLVEPPPLNLPSASLSSQELAGGPGDGP</sequence>
<organism evidence="34 35">
    <name type="scientific">Cricetulus griseus</name>
    <name type="common">Chinese hamster</name>
    <name type="synonym">Cricetulus barabensis griseus</name>
    <dbReference type="NCBI Taxonomy" id="10029"/>
    <lineage>
        <taxon>Eukaryota</taxon>
        <taxon>Metazoa</taxon>
        <taxon>Chordata</taxon>
        <taxon>Craniata</taxon>
        <taxon>Vertebrata</taxon>
        <taxon>Euteleostomi</taxon>
        <taxon>Mammalia</taxon>
        <taxon>Eutheria</taxon>
        <taxon>Euarchontoglires</taxon>
        <taxon>Glires</taxon>
        <taxon>Rodentia</taxon>
        <taxon>Myomorpha</taxon>
        <taxon>Muroidea</taxon>
        <taxon>Cricetidae</taxon>
        <taxon>Cricetinae</taxon>
        <taxon>Cricetulus</taxon>
    </lineage>
</organism>
<dbReference type="GO" id="GO:0032991">
    <property type="term" value="C:protein-containing complex"/>
    <property type="evidence" value="ECO:0007669"/>
    <property type="project" value="UniProtKB-ARBA"/>
</dbReference>
<evidence type="ECO:0000256" key="8">
    <source>
        <dbReference type="ARBA" id="ARBA00022553"/>
    </source>
</evidence>
<dbReference type="SMART" id="SM00184">
    <property type="entry name" value="RING"/>
    <property type="match status" value="2"/>
</dbReference>
<feature type="compositionally biased region" description="Pro residues" evidence="30">
    <location>
        <begin position="269"/>
        <end position="291"/>
    </location>
</feature>
<evidence type="ECO:0000256" key="19">
    <source>
        <dbReference type="ARBA" id="ARBA00022990"/>
    </source>
</evidence>
<dbReference type="KEGG" id="cge:100767882"/>
<dbReference type="GO" id="GO:0006346">
    <property type="term" value="P:DNA methylation-dependent constitutive heterochromatin formation"/>
    <property type="evidence" value="ECO:0007669"/>
    <property type="project" value="UniProtKB-ARBA"/>
</dbReference>
<dbReference type="InterPro" id="IPR047059">
    <property type="entry name" value="TIF1b_Bbox1_Znf"/>
</dbReference>
<feature type="compositionally biased region" description="Basic residues" evidence="30">
    <location>
        <begin position="109"/>
        <end position="118"/>
    </location>
</feature>
<keyword evidence="15" id="KW-0862">Zinc</keyword>
<dbReference type="InterPro" id="IPR001841">
    <property type="entry name" value="Znf_RING"/>
</dbReference>
<dbReference type="InterPro" id="IPR042713">
    <property type="entry name" value="TIF1beta_RING-HC"/>
</dbReference>
<feature type="compositionally biased region" description="Gly residues" evidence="30">
    <location>
        <begin position="295"/>
        <end position="304"/>
    </location>
</feature>
<comment type="catalytic activity">
    <reaction evidence="1">
        <text>S-ubiquitinyl-[E2 ubiquitin-conjugating enzyme]-L-cysteine + [acceptor protein]-L-lysine = [E2 ubiquitin-conjugating enzyme]-L-cysteine + N(6)-ubiquitinyl-[acceptor protein]-L-lysine.</text>
        <dbReference type="EC" id="2.3.2.27"/>
    </reaction>
</comment>
<evidence type="ECO:0000256" key="27">
    <source>
        <dbReference type="ARBA" id="ARBA00076796"/>
    </source>
</evidence>